<feature type="binding site" evidence="3">
    <location>
        <position position="374"/>
    </location>
    <ligand>
        <name>Zn(2+)</name>
        <dbReference type="ChEBI" id="CHEBI:29105"/>
        <label>2</label>
    </ligand>
</feature>
<keyword evidence="5" id="KW-1185">Reference proteome</keyword>
<dbReference type="EMBL" id="RZNC01000001">
    <property type="protein sequence ID" value="RWZ68151.1"/>
    <property type="molecule type" value="Genomic_DNA"/>
</dbReference>
<comment type="cofactor">
    <cofactor evidence="3">
        <name>Zn(2+)</name>
        <dbReference type="ChEBI" id="CHEBI:29105"/>
    </cofactor>
    <text evidence="3">Binds 2 Zn(2+) ions per subunit.</text>
</comment>
<name>A0A3S4AV85_9MICO</name>
<dbReference type="PANTHER" id="PTHR32494:SF5">
    <property type="entry name" value="ALLANTOATE AMIDOHYDROLASE"/>
    <property type="match status" value="1"/>
</dbReference>
<keyword evidence="2 4" id="KW-0378">Hydrolase</keyword>
<proteinExistence type="inferred from homology"/>
<feature type="binding site" evidence="3">
    <location>
        <position position="181"/>
    </location>
    <ligand>
        <name>Zn(2+)</name>
        <dbReference type="ChEBI" id="CHEBI:29105"/>
        <label>1</label>
    </ligand>
</feature>
<reference evidence="4 5" key="1">
    <citation type="submission" date="2018-12" db="EMBL/GenBank/DDBJ databases">
        <authorList>
            <person name="Li F."/>
        </authorList>
    </citation>
    <scope>NUCLEOTIDE SEQUENCE [LARGE SCALE GENOMIC DNA]</scope>
    <source>
        <strain evidence="4 5">8H24J-4-2</strain>
    </source>
</reference>
<dbReference type="Proteomes" id="UP000288603">
    <property type="component" value="Unassembled WGS sequence"/>
</dbReference>
<evidence type="ECO:0000256" key="1">
    <source>
        <dbReference type="ARBA" id="ARBA00006153"/>
    </source>
</evidence>
<dbReference type="Pfam" id="PF01546">
    <property type="entry name" value="Peptidase_M20"/>
    <property type="match status" value="1"/>
</dbReference>
<dbReference type="InterPro" id="IPR036264">
    <property type="entry name" value="Bact_exopeptidase_dim_dom"/>
</dbReference>
<comment type="similarity">
    <text evidence="1">Belongs to the peptidase M20 family.</text>
</comment>
<sequence>MTDAFLDDFATMSAFGATPGGGVERQAASAADGENRAWFTAWLEHNGFDVRVDAIGNIFGLIERIPGAPYVVVGSHLDSQPLAGRFDGAYGVLAGAHAVRAAAGAEGPAVFNLAVVDWFNEEGSRFKPSMMGSAVFTGGLALEVALATTDPAGTSVADALDAIGGRGEAAPLDVAAYLEIHVEQGRELEDTATTIGLVATTWTAHKLEVVVRGEQSHTGAARMADRRDALYGAAELIVAVRRLVDGFEPEELHTAVSEMYLDPNSPVAIAREVRMLVDVRSPYRSILETAVDRLRSEMSVIEARAQVDIEIRGVVEWSSGPFLEEGILLAAAEAERLGYSHRRSATVAGHDATNMKEIVPTVMLFVPSVDGISHNEREFTSDADMLAGLDVLTAVLVRVAAGHLDAATGDIGEGR</sequence>
<dbReference type="NCBIfam" id="TIGR01879">
    <property type="entry name" value="hydantase"/>
    <property type="match status" value="1"/>
</dbReference>
<evidence type="ECO:0000256" key="3">
    <source>
        <dbReference type="PIRSR" id="PIRSR001235-1"/>
    </source>
</evidence>
<feature type="binding site" evidence="3">
    <location>
        <position position="122"/>
    </location>
    <ligand>
        <name>Zn(2+)</name>
        <dbReference type="ChEBI" id="CHEBI:29105"/>
        <label>2</label>
    </ligand>
</feature>
<feature type="binding site" evidence="3">
    <location>
        <position position="87"/>
    </location>
    <ligand>
        <name>Zn(2+)</name>
        <dbReference type="ChEBI" id="CHEBI:29105"/>
        <label>2</label>
    </ligand>
</feature>
<evidence type="ECO:0000313" key="4">
    <source>
        <dbReference type="EMBL" id="RWZ68151.1"/>
    </source>
</evidence>
<keyword evidence="3" id="KW-0479">Metal-binding</keyword>
<feature type="binding site" evidence="3">
    <location>
        <position position="87"/>
    </location>
    <ligand>
        <name>Zn(2+)</name>
        <dbReference type="ChEBI" id="CHEBI:29105"/>
        <label>1</label>
    </ligand>
</feature>
<dbReference type="AlphaFoldDB" id="A0A3S4AV85"/>
<evidence type="ECO:0000256" key="2">
    <source>
        <dbReference type="ARBA" id="ARBA00022801"/>
    </source>
</evidence>
<protein>
    <submittedName>
        <fullName evidence="4">Zn-dependent hydrolase</fullName>
    </submittedName>
</protein>
<dbReference type="GO" id="GO:0046872">
    <property type="term" value="F:metal ion binding"/>
    <property type="evidence" value="ECO:0007669"/>
    <property type="project" value="UniProtKB-KW"/>
</dbReference>
<dbReference type="NCBIfam" id="NF006772">
    <property type="entry name" value="PRK09290.2-1"/>
    <property type="match status" value="1"/>
</dbReference>
<keyword evidence="3" id="KW-0862">Zinc</keyword>
<dbReference type="Gene3D" id="3.40.630.10">
    <property type="entry name" value="Zn peptidases"/>
    <property type="match status" value="1"/>
</dbReference>
<comment type="caution">
    <text evidence="4">The sequence shown here is derived from an EMBL/GenBank/DDBJ whole genome shotgun (WGS) entry which is preliminary data.</text>
</comment>
<accession>A0A3S4AV85</accession>
<dbReference type="InterPro" id="IPR002933">
    <property type="entry name" value="Peptidase_M20"/>
</dbReference>
<feature type="binding site" evidence="3">
    <location>
        <position position="76"/>
    </location>
    <ligand>
        <name>Zn(2+)</name>
        <dbReference type="ChEBI" id="CHEBI:29105"/>
        <label>1</label>
    </ligand>
</feature>
<dbReference type="Gene3D" id="3.30.70.360">
    <property type="match status" value="1"/>
</dbReference>
<dbReference type="PIRSF" id="PIRSF001235">
    <property type="entry name" value="Amidase_carbamoylase"/>
    <property type="match status" value="1"/>
</dbReference>
<evidence type="ECO:0000313" key="5">
    <source>
        <dbReference type="Proteomes" id="UP000288603"/>
    </source>
</evidence>
<organism evidence="4 5">
    <name type="scientific">Labedella populi</name>
    <dbReference type="NCBI Taxonomy" id="2498850"/>
    <lineage>
        <taxon>Bacteria</taxon>
        <taxon>Bacillati</taxon>
        <taxon>Actinomycetota</taxon>
        <taxon>Actinomycetes</taxon>
        <taxon>Micrococcales</taxon>
        <taxon>Microbacteriaceae</taxon>
        <taxon>Labedella</taxon>
    </lineage>
</organism>
<gene>
    <name evidence="4" type="ORF">ELQ92_02625</name>
</gene>
<dbReference type="OrthoDB" id="9808195at2"/>
<dbReference type="CDD" id="cd03884">
    <property type="entry name" value="M20_bAS"/>
    <property type="match status" value="1"/>
</dbReference>
<dbReference type="RefSeq" id="WP_128497398.1">
    <property type="nucleotide sequence ID" value="NZ_RZNC01000001.1"/>
</dbReference>
<dbReference type="PANTHER" id="PTHR32494">
    <property type="entry name" value="ALLANTOATE DEIMINASE-RELATED"/>
    <property type="match status" value="1"/>
</dbReference>
<dbReference type="SUPFAM" id="SSF55031">
    <property type="entry name" value="Bacterial exopeptidase dimerisation domain"/>
    <property type="match status" value="1"/>
</dbReference>
<dbReference type="InterPro" id="IPR010158">
    <property type="entry name" value="Amidase_Cbmase"/>
</dbReference>
<dbReference type="SUPFAM" id="SSF53187">
    <property type="entry name" value="Zn-dependent exopeptidases"/>
    <property type="match status" value="1"/>
</dbReference>
<dbReference type="GO" id="GO:0016813">
    <property type="term" value="F:hydrolase activity, acting on carbon-nitrogen (but not peptide) bonds, in linear amidines"/>
    <property type="evidence" value="ECO:0007669"/>
    <property type="project" value="InterPro"/>
</dbReference>